<dbReference type="PANTHER" id="PTHR34130:SF8">
    <property type="entry name" value="TRANSMEMBRANE PROTEIN"/>
    <property type="match status" value="1"/>
</dbReference>
<dbReference type="AlphaFoldDB" id="A0ABD3JYF2"/>
<evidence type="ECO:0000313" key="1">
    <source>
        <dbReference type="EMBL" id="KAL3732093.1"/>
    </source>
</evidence>
<name>A0ABD3JYF2_EUCGL</name>
<dbReference type="Proteomes" id="UP001634007">
    <property type="component" value="Unassembled WGS sequence"/>
</dbReference>
<organism evidence="1 2">
    <name type="scientific">Eucalyptus globulus</name>
    <name type="common">Tasmanian blue gum</name>
    <dbReference type="NCBI Taxonomy" id="34317"/>
    <lineage>
        <taxon>Eukaryota</taxon>
        <taxon>Viridiplantae</taxon>
        <taxon>Streptophyta</taxon>
        <taxon>Embryophyta</taxon>
        <taxon>Tracheophyta</taxon>
        <taxon>Spermatophyta</taxon>
        <taxon>Magnoliopsida</taxon>
        <taxon>eudicotyledons</taxon>
        <taxon>Gunneridae</taxon>
        <taxon>Pentapetalae</taxon>
        <taxon>rosids</taxon>
        <taxon>malvids</taxon>
        <taxon>Myrtales</taxon>
        <taxon>Myrtaceae</taxon>
        <taxon>Myrtoideae</taxon>
        <taxon>Eucalypteae</taxon>
        <taxon>Eucalyptus</taxon>
    </lineage>
</organism>
<dbReference type="EMBL" id="JBJKBG010000007">
    <property type="protein sequence ID" value="KAL3732093.1"/>
    <property type="molecule type" value="Genomic_DNA"/>
</dbReference>
<reference evidence="1 2" key="1">
    <citation type="submission" date="2024-11" db="EMBL/GenBank/DDBJ databases">
        <title>Chromosome-level genome assembly of Eucalyptus globulus Labill. provides insights into its genome evolution.</title>
        <authorList>
            <person name="Li X."/>
        </authorList>
    </citation>
    <scope>NUCLEOTIDE SEQUENCE [LARGE SCALE GENOMIC DNA]</scope>
    <source>
        <strain evidence="1">CL2024</strain>
        <tissue evidence="1">Fresh tender leaves</tissue>
    </source>
</reference>
<protein>
    <submittedName>
        <fullName evidence="1">Uncharacterized protein</fullName>
    </submittedName>
</protein>
<comment type="caution">
    <text evidence="1">The sequence shown here is derived from an EMBL/GenBank/DDBJ whole genome shotgun (WGS) entry which is preliminary data.</text>
</comment>
<gene>
    <name evidence="1" type="ORF">ACJRO7_028866</name>
</gene>
<evidence type="ECO:0000313" key="2">
    <source>
        <dbReference type="Proteomes" id="UP001634007"/>
    </source>
</evidence>
<proteinExistence type="predicted"/>
<keyword evidence="2" id="KW-1185">Reference proteome</keyword>
<sequence>MSDAPLPRDFEAADEDDALSFCDLPLTTSLDQPHDGPPAPPLWDAPDFEFSAGPPAAASAVDAFLFCGRSIPFDERAQHRVDSFGRLDSFRRDGAKIRFAGGQLLRSNSLRMKRSRSSAAPAAASASVGSSSFRRRHRALIGITKFPARMELSDIRKRQGRRAPAPLFPAAEGGKQVVADGSSGGGHRSLLRPLRCRSHFVNALARASLGCIPHA</sequence>
<accession>A0ABD3JYF2</accession>
<dbReference type="PANTHER" id="PTHR34130">
    <property type="entry name" value="OS08G0243800 PROTEIN"/>
    <property type="match status" value="1"/>
</dbReference>